<dbReference type="Proteomes" id="UP000604825">
    <property type="component" value="Unassembled WGS sequence"/>
</dbReference>
<organism evidence="2 3">
    <name type="scientific">Miscanthus lutarioriparius</name>
    <dbReference type="NCBI Taxonomy" id="422564"/>
    <lineage>
        <taxon>Eukaryota</taxon>
        <taxon>Viridiplantae</taxon>
        <taxon>Streptophyta</taxon>
        <taxon>Embryophyta</taxon>
        <taxon>Tracheophyta</taxon>
        <taxon>Spermatophyta</taxon>
        <taxon>Magnoliopsida</taxon>
        <taxon>Liliopsida</taxon>
        <taxon>Poales</taxon>
        <taxon>Poaceae</taxon>
        <taxon>PACMAD clade</taxon>
        <taxon>Panicoideae</taxon>
        <taxon>Andropogonodae</taxon>
        <taxon>Andropogoneae</taxon>
        <taxon>Saccharinae</taxon>
        <taxon>Miscanthus</taxon>
    </lineage>
</organism>
<reference evidence="2" key="1">
    <citation type="submission" date="2020-10" db="EMBL/GenBank/DDBJ databases">
        <authorList>
            <person name="Han B."/>
            <person name="Lu T."/>
            <person name="Zhao Q."/>
            <person name="Huang X."/>
            <person name="Zhao Y."/>
        </authorList>
    </citation>
    <scope>NUCLEOTIDE SEQUENCE</scope>
</reference>
<dbReference type="InterPro" id="IPR007312">
    <property type="entry name" value="Phosphoesterase"/>
</dbReference>
<evidence type="ECO:0000313" key="2">
    <source>
        <dbReference type="EMBL" id="CAD6268405.1"/>
    </source>
</evidence>
<dbReference type="EMBL" id="CAJGYO010000014">
    <property type="protein sequence ID" value="CAD6268405.1"/>
    <property type="molecule type" value="Genomic_DNA"/>
</dbReference>
<dbReference type="SUPFAM" id="SSF53649">
    <property type="entry name" value="Alkaline phosphatase-like"/>
    <property type="match status" value="1"/>
</dbReference>
<comment type="caution">
    <text evidence="2">The sequence shown here is derived from an EMBL/GenBank/DDBJ whole genome shotgun (WGS) entry which is preliminary data.</text>
</comment>
<dbReference type="PANTHER" id="PTHR31956">
    <property type="entry name" value="NON-SPECIFIC PHOSPHOLIPASE C4-RELATED"/>
    <property type="match status" value="1"/>
</dbReference>
<dbReference type="AlphaFoldDB" id="A0A811RES5"/>
<dbReference type="PANTHER" id="PTHR31956:SF28">
    <property type="entry name" value="NON-SPECIFIC PHOSPHOLIPASE C4-RELATED"/>
    <property type="match status" value="1"/>
</dbReference>
<evidence type="ECO:0000313" key="3">
    <source>
        <dbReference type="Proteomes" id="UP000604825"/>
    </source>
</evidence>
<gene>
    <name evidence="2" type="ORF">NCGR_LOCUS51710</name>
</gene>
<keyword evidence="3" id="KW-1185">Reference proteome</keyword>
<keyword evidence="1" id="KW-0378">Hydrolase</keyword>
<name>A0A811RES5_9POAL</name>
<dbReference type="GO" id="GO:0009395">
    <property type="term" value="P:phospholipid catabolic process"/>
    <property type="evidence" value="ECO:0007669"/>
    <property type="project" value="TreeGrafter"/>
</dbReference>
<protein>
    <submittedName>
        <fullName evidence="2">Uncharacterized protein</fullName>
    </submittedName>
</protein>
<proteinExistence type="predicted"/>
<dbReference type="Pfam" id="PF04185">
    <property type="entry name" value="Phosphoesterase"/>
    <property type="match status" value="1"/>
</dbReference>
<dbReference type="GO" id="GO:0016788">
    <property type="term" value="F:hydrolase activity, acting on ester bonds"/>
    <property type="evidence" value="ECO:0007669"/>
    <property type="project" value="InterPro"/>
</dbReference>
<sequence length="283" mass="31550">MIGFAQVYGTPFIDAATTPITPPGVPASPMTGFAQQAEKEKAGMSGTVMSGFRPDAVPVYRELVKEFAVCDRWFASNPASTQPNRLFVHSTTSHGLVSNDTKVLVAGLPQRTIFDALHDEGFVSFGIYFQYLPSTLFYRNLRQLKYAGSFHAFDLDFRRHCQEGKLPIYEVYEALRSRPQWEETLLVVTYDEHGGFYNHVPTPAGADVVPSPDGIVSAAPFFFGFDRLDVRVPALLVSPWIEPGIVLHRPSGPYPTLEFEHSSIPATVKKLFNLRSFLTKRDT</sequence>
<dbReference type="InterPro" id="IPR017850">
    <property type="entry name" value="Alkaline_phosphatase_core_sf"/>
</dbReference>
<dbReference type="Gene3D" id="3.40.720.10">
    <property type="entry name" value="Alkaline Phosphatase, subunit A"/>
    <property type="match status" value="2"/>
</dbReference>
<evidence type="ECO:0000256" key="1">
    <source>
        <dbReference type="ARBA" id="ARBA00022801"/>
    </source>
</evidence>
<dbReference type="OrthoDB" id="5135119at2759"/>
<accession>A0A811RES5</accession>